<dbReference type="Proteomes" id="UP000799291">
    <property type="component" value="Unassembled WGS sequence"/>
</dbReference>
<organism evidence="1 2">
    <name type="scientific">Lentithecium fluviatile CBS 122367</name>
    <dbReference type="NCBI Taxonomy" id="1168545"/>
    <lineage>
        <taxon>Eukaryota</taxon>
        <taxon>Fungi</taxon>
        <taxon>Dikarya</taxon>
        <taxon>Ascomycota</taxon>
        <taxon>Pezizomycotina</taxon>
        <taxon>Dothideomycetes</taxon>
        <taxon>Pleosporomycetidae</taxon>
        <taxon>Pleosporales</taxon>
        <taxon>Massarineae</taxon>
        <taxon>Lentitheciaceae</taxon>
        <taxon>Lentithecium</taxon>
    </lineage>
</organism>
<feature type="non-terminal residue" evidence="1">
    <location>
        <position position="1"/>
    </location>
</feature>
<dbReference type="AlphaFoldDB" id="A0A6G1II96"/>
<dbReference type="OrthoDB" id="565904at2759"/>
<dbReference type="EMBL" id="MU005616">
    <property type="protein sequence ID" value="KAF2677964.1"/>
    <property type="molecule type" value="Genomic_DNA"/>
</dbReference>
<dbReference type="SUPFAM" id="SSF50814">
    <property type="entry name" value="Lipocalins"/>
    <property type="match status" value="1"/>
</dbReference>
<reference evidence="1" key="1">
    <citation type="journal article" date="2020" name="Stud. Mycol.">
        <title>101 Dothideomycetes genomes: a test case for predicting lifestyles and emergence of pathogens.</title>
        <authorList>
            <person name="Haridas S."/>
            <person name="Albert R."/>
            <person name="Binder M."/>
            <person name="Bloem J."/>
            <person name="Labutti K."/>
            <person name="Salamov A."/>
            <person name="Andreopoulos B."/>
            <person name="Baker S."/>
            <person name="Barry K."/>
            <person name="Bills G."/>
            <person name="Bluhm B."/>
            <person name="Cannon C."/>
            <person name="Castanera R."/>
            <person name="Culley D."/>
            <person name="Daum C."/>
            <person name="Ezra D."/>
            <person name="Gonzalez J."/>
            <person name="Henrissat B."/>
            <person name="Kuo A."/>
            <person name="Liang C."/>
            <person name="Lipzen A."/>
            <person name="Lutzoni F."/>
            <person name="Magnuson J."/>
            <person name="Mondo S."/>
            <person name="Nolan M."/>
            <person name="Ohm R."/>
            <person name="Pangilinan J."/>
            <person name="Park H.-J."/>
            <person name="Ramirez L."/>
            <person name="Alfaro M."/>
            <person name="Sun H."/>
            <person name="Tritt A."/>
            <person name="Yoshinaga Y."/>
            <person name="Zwiers L.-H."/>
            <person name="Turgeon B."/>
            <person name="Goodwin S."/>
            <person name="Spatafora J."/>
            <person name="Crous P."/>
            <person name="Grigoriev I."/>
        </authorList>
    </citation>
    <scope>NUCLEOTIDE SEQUENCE</scope>
    <source>
        <strain evidence="1">CBS 122367</strain>
    </source>
</reference>
<accession>A0A6G1II96</accession>
<gene>
    <name evidence="1" type="ORF">K458DRAFT_395435</name>
</gene>
<name>A0A6G1II96_9PLEO</name>
<sequence>GTPFGLTVGTRCGTATYYLNANYTVKVVNDATVGKRHISIEGTATPAEARYEQAGVFKVAFLGMSGAECEGPDYVVQDFCDDFAIMQTQNWTTL</sequence>
<dbReference type="InterPro" id="IPR012674">
    <property type="entry name" value="Calycin"/>
</dbReference>
<evidence type="ECO:0000313" key="1">
    <source>
        <dbReference type="EMBL" id="KAF2677964.1"/>
    </source>
</evidence>
<protein>
    <submittedName>
        <fullName evidence="1">Uncharacterized protein</fullName>
    </submittedName>
</protein>
<evidence type="ECO:0000313" key="2">
    <source>
        <dbReference type="Proteomes" id="UP000799291"/>
    </source>
</evidence>
<keyword evidence="2" id="KW-1185">Reference proteome</keyword>
<dbReference type="Gene3D" id="2.40.128.20">
    <property type="match status" value="1"/>
</dbReference>
<proteinExistence type="predicted"/>